<reference evidence="3 4" key="1">
    <citation type="journal article" date="2012" name="PLoS Pathog.">
        <title>Diverse lifestyles and strategies of plant pathogenesis encoded in the genomes of eighteen Dothideomycetes fungi.</title>
        <authorList>
            <person name="Ohm R.A."/>
            <person name="Feau N."/>
            <person name="Henrissat B."/>
            <person name="Schoch C.L."/>
            <person name="Horwitz B.A."/>
            <person name="Barry K.W."/>
            <person name="Condon B.J."/>
            <person name="Copeland A.C."/>
            <person name="Dhillon B."/>
            <person name="Glaser F."/>
            <person name="Hesse C.N."/>
            <person name="Kosti I."/>
            <person name="LaButti K."/>
            <person name="Lindquist E.A."/>
            <person name="Lucas S."/>
            <person name="Salamov A.A."/>
            <person name="Bradshaw R.E."/>
            <person name="Ciuffetti L."/>
            <person name="Hamelin R.C."/>
            <person name="Kema G.H.J."/>
            <person name="Lawrence C."/>
            <person name="Scott J.A."/>
            <person name="Spatafora J.W."/>
            <person name="Turgeon B.G."/>
            <person name="de Wit P.J.G.M."/>
            <person name="Zhong S."/>
            <person name="Goodwin S.B."/>
            <person name="Grigoriev I.V."/>
        </authorList>
    </citation>
    <scope>NUCLEOTIDE SEQUENCE [LARGE SCALE GENOMIC DNA]</scope>
    <source>
        <strain evidence="3 4">UAMH 10762</strain>
    </source>
</reference>
<dbReference type="RefSeq" id="XP_007681880.1">
    <property type="nucleotide sequence ID" value="XM_007683690.1"/>
</dbReference>
<evidence type="ECO:0000256" key="1">
    <source>
        <dbReference type="SAM" id="MobiDB-lite"/>
    </source>
</evidence>
<feature type="compositionally biased region" description="Polar residues" evidence="1">
    <location>
        <begin position="59"/>
        <end position="71"/>
    </location>
</feature>
<feature type="region of interest" description="Disordered" evidence="1">
    <location>
        <begin position="48"/>
        <end position="87"/>
    </location>
</feature>
<dbReference type="HOGENOM" id="CLU_1970137_0_0_1"/>
<keyword evidence="2" id="KW-0732">Signal</keyword>
<sequence length="127" mass="14026">MKFEILSCLHLLKSLLFKLLFEFPPPRSQSFTATATLLPVRPYCPTQIPAPLRLPPNTRPSGASTSSTQSCPAPRHHPSSTPQTARHFPDAHAVDTCLLSDFGGGRERRCPGRWRLLDCDKADTMGT</sequence>
<dbReference type="GeneID" id="19112014"/>
<evidence type="ECO:0000313" key="4">
    <source>
        <dbReference type="Proteomes" id="UP000011761"/>
    </source>
</evidence>
<gene>
    <name evidence="3" type="ORF">BAUCODRAFT_332045</name>
</gene>
<name>M2MI56_BAUPA</name>
<evidence type="ECO:0000313" key="3">
    <source>
        <dbReference type="EMBL" id="EMC90948.1"/>
    </source>
</evidence>
<evidence type="ECO:0000256" key="2">
    <source>
        <dbReference type="SAM" id="SignalP"/>
    </source>
</evidence>
<feature type="signal peptide" evidence="2">
    <location>
        <begin position="1"/>
        <end position="30"/>
    </location>
</feature>
<dbReference type="AlphaFoldDB" id="M2MI56"/>
<protein>
    <submittedName>
        <fullName evidence="3">Uncharacterized protein</fullName>
    </submittedName>
</protein>
<accession>M2MI56</accession>
<dbReference type="EMBL" id="KB445565">
    <property type="protein sequence ID" value="EMC90948.1"/>
    <property type="molecule type" value="Genomic_DNA"/>
</dbReference>
<dbReference type="KEGG" id="bcom:BAUCODRAFT_332045"/>
<proteinExistence type="predicted"/>
<organism evidence="3 4">
    <name type="scientific">Baudoinia panamericana (strain UAMH 10762)</name>
    <name type="common">Angels' share fungus</name>
    <name type="synonym">Baudoinia compniacensis (strain UAMH 10762)</name>
    <dbReference type="NCBI Taxonomy" id="717646"/>
    <lineage>
        <taxon>Eukaryota</taxon>
        <taxon>Fungi</taxon>
        <taxon>Dikarya</taxon>
        <taxon>Ascomycota</taxon>
        <taxon>Pezizomycotina</taxon>
        <taxon>Dothideomycetes</taxon>
        <taxon>Dothideomycetidae</taxon>
        <taxon>Mycosphaerellales</taxon>
        <taxon>Teratosphaeriaceae</taxon>
        <taxon>Baudoinia</taxon>
    </lineage>
</organism>
<keyword evidence="4" id="KW-1185">Reference proteome</keyword>
<feature type="chain" id="PRO_5004021162" evidence="2">
    <location>
        <begin position="31"/>
        <end position="127"/>
    </location>
</feature>
<dbReference type="Proteomes" id="UP000011761">
    <property type="component" value="Unassembled WGS sequence"/>
</dbReference>